<dbReference type="PIRSF" id="PIRSF037037">
    <property type="entry name" value="Kelch-like_protein_gigaxonin"/>
    <property type="match status" value="1"/>
</dbReference>
<dbReference type="AlphaFoldDB" id="A0A9D3PPT9"/>
<keyword evidence="2" id="KW-0677">Repeat</keyword>
<comment type="caution">
    <text evidence="4">The sequence shown here is derived from an EMBL/GenBank/DDBJ whole genome shotgun (WGS) entry which is preliminary data.</text>
</comment>
<dbReference type="SUPFAM" id="SSF54695">
    <property type="entry name" value="POZ domain"/>
    <property type="match status" value="2"/>
</dbReference>
<feature type="domain" description="BTB" evidence="3">
    <location>
        <begin position="40"/>
        <end position="99"/>
    </location>
</feature>
<dbReference type="InterPro" id="IPR011333">
    <property type="entry name" value="SKP1/BTB/POZ_sf"/>
</dbReference>
<dbReference type="SUPFAM" id="SSF117281">
    <property type="entry name" value="Kelch motif"/>
    <property type="match status" value="1"/>
</dbReference>
<keyword evidence="1" id="KW-0880">Kelch repeat</keyword>
<keyword evidence="5" id="KW-1185">Reference proteome</keyword>
<reference evidence="4" key="1">
    <citation type="submission" date="2021-01" db="EMBL/GenBank/DDBJ databases">
        <authorList>
            <person name="Zahm M."/>
            <person name="Roques C."/>
            <person name="Cabau C."/>
            <person name="Klopp C."/>
            <person name="Donnadieu C."/>
            <person name="Jouanno E."/>
            <person name="Lampietro C."/>
            <person name="Louis A."/>
            <person name="Herpin A."/>
            <person name="Echchiki A."/>
            <person name="Berthelot C."/>
            <person name="Parey E."/>
            <person name="Roest-Crollius H."/>
            <person name="Braasch I."/>
            <person name="Postlethwait J."/>
            <person name="Bobe J."/>
            <person name="Montfort J."/>
            <person name="Bouchez O."/>
            <person name="Begum T."/>
            <person name="Mejri S."/>
            <person name="Adams A."/>
            <person name="Chen W.-J."/>
            <person name="Guiguen Y."/>
        </authorList>
    </citation>
    <scope>NUCLEOTIDE SEQUENCE</scope>
    <source>
        <strain evidence="4">YG-15Mar2019-1</strain>
        <tissue evidence="4">Brain</tissue>
    </source>
</reference>
<accession>A0A9D3PPT9</accession>
<dbReference type="InterPro" id="IPR000210">
    <property type="entry name" value="BTB/POZ_dom"/>
</dbReference>
<dbReference type="InterPro" id="IPR006652">
    <property type="entry name" value="Kelch_1"/>
</dbReference>
<evidence type="ECO:0000313" key="5">
    <source>
        <dbReference type="Proteomes" id="UP001046870"/>
    </source>
</evidence>
<dbReference type="OrthoDB" id="45365at2759"/>
<dbReference type="Gene3D" id="2.120.10.80">
    <property type="entry name" value="Kelch-type beta propeller"/>
    <property type="match status" value="1"/>
</dbReference>
<dbReference type="Pfam" id="PF24681">
    <property type="entry name" value="Kelch_KLHDC2_KLHL20_DRC7"/>
    <property type="match status" value="1"/>
</dbReference>
<dbReference type="SMART" id="SM00225">
    <property type="entry name" value="BTB"/>
    <property type="match status" value="1"/>
</dbReference>
<evidence type="ECO:0000313" key="4">
    <source>
        <dbReference type="EMBL" id="KAG7462154.1"/>
    </source>
</evidence>
<dbReference type="InterPro" id="IPR017096">
    <property type="entry name" value="BTB-kelch_protein"/>
</dbReference>
<dbReference type="Gene3D" id="1.25.40.420">
    <property type="match status" value="1"/>
</dbReference>
<dbReference type="Pfam" id="PF21536">
    <property type="entry name" value="BTB_KLHL33"/>
    <property type="match status" value="1"/>
</dbReference>
<dbReference type="Gene3D" id="3.30.710.10">
    <property type="entry name" value="Potassium Channel Kv1.1, Chain A"/>
    <property type="match status" value="2"/>
</dbReference>
<proteinExistence type="predicted"/>
<feature type="domain" description="BTB" evidence="3">
    <location>
        <begin position="156"/>
        <end position="224"/>
    </location>
</feature>
<name>A0A9D3PPT9_MEGAT</name>
<dbReference type="FunFam" id="1.25.40.420:FF:000001">
    <property type="entry name" value="Kelch-like family member 12"/>
    <property type="match status" value="1"/>
</dbReference>
<dbReference type="InterPro" id="IPR011705">
    <property type="entry name" value="BACK"/>
</dbReference>
<dbReference type="PANTHER" id="PTHR45632:SF14">
    <property type="entry name" value="KELCH-LIKE PROTEIN 33"/>
    <property type="match status" value="1"/>
</dbReference>
<evidence type="ECO:0000256" key="1">
    <source>
        <dbReference type="ARBA" id="ARBA00022441"/>
    </source>
</evidence>
<evidence type="ECO:0000259" key="3">
    <source>
        <dbReference type="PROSITE" id="PS50097"/>
    </source>
</evidence>
<dbReference type="EMBL" id="JAFDVH010000017">
    <property type="protein sequence ID" value="KAG7462154.1"/>
    <property type="molecule type" value="Genomic_DNA"/>
</dbReference>
<evidence type="ECO:0000256" key="2">
    <source>
        <dbReference type="ARBA" id="ARBA00022737"/>
    </source>
</evidence>
<dbReference type="InterPro" id="IPR015915">
    <property type="entry name" value="Kelch-typ_b-propeller"/>
</dbReference>
<dbReference type="Proteomes" id="UP001046870">
    <property type="component" value="Chromosome 17"/>
</dbReference>
<organism evidence="4 5">
    <name type="scientific">Megalops atlanticus</name>
    <name type="common">Tarpon</name>
    <name type="synonym">Clupea gigantea</name>
    <dbReference type="NCBI Taxonomy" id="7932"/>
    <lineage>
        <taxon>Eukaryota</taxon>
        <taxon>Metazoa</taxon>
        <taxon>Chordata</taxon>
        <taxon>Craniata</taxon>
        <taxon>Vertebrata</taxon>
        <taxon>Euteleostomi</taxon>
        <taxon>Actinopterygii</taxon>
        <taxon>Neopterygii</taxon>
        <taxon>Teleostei</taxon>
        <taxon>Elopiformes</taxon>
        <taxon>Megalopidae</taxon>
        <taxon>Megalops</taxon>
    </lineage>
</organism>
<dbReference type="SMART" id="SM00875">
    <property type="entry name" value="BACK"/>
    <property type="match status" value="1"/>
</dbReference>
<dbReference type="PROSITE" id="PS50097">
    <property type="entry name" value="BTB"/>
    <property type="match status" value="2"/>
</dbReference>
<gene>
    <name evidence="4" type="ORF">MATL_G00199960</name>
</gene>
<dbReference type="PANTHER" id="PTHR45632">
    <property type="entry name" value="LD33804P"/>
    <property type="match status" value="1"/>
</dbReference>
<sequence>MADSATGLSHAPGSRPYHLPSHCDALFSSLRGLREAGLLLDYSLLLHGSALRVHRLLLAALSGRAQAWLLCAGERLRVAPPVSAAGLQAVVHFAYSGQVGGAAGEAQEACRRLGAERLAQLYAEGAGTSQTIPDAANERERSLQVIKELWERGIACDLVLKTERGESFPVHRVVLAAGGAYFRALLCGGMRESGEAAVMLRGVSGWVLQALLAFLYSGTLWLSEDSVWELTEAALQFQLQGALSLCQDFLRAHMDVQSCLDVLALAEAYGLQQLGQQAEQFILTNFQRVYAGDKFRDLPADTLERLLQNDTLSVDSEMAVFRAVLCWVEEDRPARLQYLPGLLQEVRFPLMCGAELQEVQECRLMTQEALEAVRLLLHSTCKPRTPNQVLVLVGGDCVDDDFARRTPSCSLWFARRFLQGEGRKYYGARDILRSALRFDPAQQKWDRLADMQSPRDYFAAVCLRGKVYALGGNRDDSHYLDSVEVYTPEDNTWRCVHPLARPVCGHAVAVLNGCIFVSGGCDSGLRCLASLWRYDPEQGCTGLAPMRAGRGRAGHAMQAVGGVLCVAGGVQPVWGGFRDQLQCEAYDPALDTWTPLPCLPRPHLCPASALLGEELYLLGGSSADSARDTPWVHRYDPHACCWHRLGAMPRPYSDLAACALQLPGGCFSQ</sequence>
<dbReference type="SMART" id="SM00612">
    <property type="entry name" value="Kelch"/>
    <property type="match status" value="5"/>
</dbReference>
<protein>
    <recommendedName>
        <fullName evidence="3">BTB domain-containing protein</fullName>
    </recommendedName>
</protein>
<dbReference type="Pfam" id="PF07707">
    <property type="entry name" value="BACK"/>
    <property type="match status" value="1"/>
</dbReference>